<dbReference type="KEGG" id="afy:BW247_13900"/>
<name>A0A1P8UJW5_9GAMM</name>
<dbReference type="Proteomes" id="UP000243807">
    <property type="component" value="Chromosome"/>
</dbReference>
<dbReference type="AlphaFoldDB" id="A0A1P8UJW5"/>
<dbReference type="STRING" id="1765967.BW247_13900"/>
<dbReference type="EMBL" id="CP019434">
    <property type="protein sequence ID" value="APZ44052.1"/>
    <property type="molecule type" value="Genomic_DNA"/>
</dbReference>
<evidence type="ECO:0000313" key="3">
    <source>
        <dbReference type="EMBL" id="APZ44052.1"/>
    </source>
</evidence>
<dbReference type="PANTHER" id="PTHR13847:SF289">
    <property type="entry name" value="GLYCINE OXIDASE"/>
    <property type="match status" value="1"/>
</dbReference>
<gene>
    <name evidence="3" type="ORF">BW247_13900</name>
</gene>
<sequence length="419" mass="45269">MAEIVVLGAGMVGIGAALALQARGHDVTVLDRREPGRETSYGNAGLIQQEAAEPYAIPHEPSKLWHYAIGDSNDLVYHVPAVLKTAGPLWSYFRASATRRHRLIAQTYSRLTGRSTADHAPLIEAAGAQALVQRTGFYQMHRDPRAFDKAVGEAARLRATYGVESRVLDGAALMTEEPALRREVAGAVHWTDPWAVKDPGGLVAAYARLFVDRGGRVVNGDAQTLTQDGGGWQVRSAEGPLQASDVVVALGPWTPELLGRFGYRVPMVWKRGYHRHFRVATALNRPIQDAANGVLLSPMVDGLRIATGAELVDRDAPRNLRQLERGLAGARELMEVGEPVNDDVWVGHRPCMPDMLPVVGPAPKHKGLWFDFGHGHQGFTLGPTTGEILAAMFAGETDDDVAKKLGYGDASVFGGARYG</sequence>
<evidence type="ECO:0000313" key="4">
    <source>
        <dbReference type="Proteomes" id="UP000243807"/>
    </source>
</evidence>
<dbReference type="RefSeq" id="WP_076837675.1">
    <property type="nucleotide sequence ID" value="NZ_CP019434.1"/>
</dbReference>
<evidence type="ECO:0000259" key="2">
    <source>
        <dbReference type="Pfam" id="PF01266"/>
    </source>
</evidence>
<reference evidence="3 4" key="1">
    <citation type="submission" date="2017-01" db="EMBL/GenBank/DDBJ databases">
        <title>Draft sequence of Acidihalobacter ferrooxidans strain DSM 14175 (strain V8).</title>
        <authorList>
            <person name="Khaleque H.N."/>
            <person name="Ramsay J.P."/>
            <person name="Murphy R.J.T."/>
            <person name="Kaksonen A.H."/>
            <person name="Boxall N.J."/>
            <person name="Watkin E.L.J."/>
        </authorList>
    </citation>
    <scope>NUCLEOTIDE SEQUENCE [LARGE SCALE GENOMIC DNA]</scope>
    <source>
        <strain evidence="3 4">V8</strain>
    </source>
</reference>
<dbReference type="GO" id="GO:0016491">
    <property type="term" value="F:oxidoreductase activity"/>
    <property type="evidence" value="ECO:0007669"/>
    <property type="project" value="UniProtKB-KW"/>
</dbReference>
<dbReference type="InterPro" id="IPR036188">
    <property type="entry name" value="FAD/NAD-bd_sf"/>
</dbReference>
<dbReference type="GO" id="GO:0005737">
    <property type="term" value="C:cytoplasm"/>
    <property type="evidence" value="ECO:0007669"/>
    <property type="project" value="TreeGrafter"/>
</dbReference>
<accession>A0A1P8UJW5</accession>
<feature type="domain" description="FAD dependent oxidoreductase" evidence="2">
    <location>
        <begin position="4"/>
        <end position="392"/>
    </location>
</feature>
<dbReference type="PANTHER" id="PTHR13847">
    <property type="entry name" value="SARCOSINE DEHYDROGENASE-RELATED"/>
    <property type="match status" value="1"/>
</dbReference>
<dbReference type="Pfam" id="PF01266">
    <property type="entry name" value="DAO"/>
    <property type="match status" value="1"/>
</dbReference>
<dbReference type="OrthoDB" id="9805337at2"/>
<keyword evidence="4" id="KW-1185">Reference proteome</keyword>
<dbReference type="Gene3D" id="3.30.9.10">
    <property type="entry name" value="D-Amino Acid Oxidase, subunit A, domain 2"/>
    <property type="match status" value="1"/>
</dbReference>
<proteinExistence type="predicted"/>
<keyword evidence="1" id="KW-0560">Oxidoreductase</keyword>
<protein>
    <submittedName>
        <fullName evidence="3">Amino acid dehydrogenase</fullName>
    </submittedName>
</protein>
<organism evidence="3 4">
    <name type="scientific">Acidihalobacter ferrooxydans</name>
    <dbReference type="NCBI Taxonomy" id="1765967"/>
    <lineage>
        <taxon>Bacteria</taxon>
        <taxon>Pseudomonadati</taxon>
        <taxon>Pseudomonadota</taxon>
        <taxon>Gammaproteobacteria</taxon>
        <taxon>Chromatiales</taxon>
        <taxon>Ectothiorhodospiraceae</taxon>
        <taxon>Acidihalobacter</taxon>
    </lineage>
</organism>
<dbReference type="Gene3D" id="3.50.50.60">
    <property type="entry name" value="FAD/NAD(P)-binding domain"/>
    <property type="match status" value="2"/>
</dbReference>
<evidence type="ECO:0000256" key="1">
    <source>
        <dbReference type="ARBA" id="ARBA00023002"/>
    </source>
</evidence>
<dbReference type="SUPFAM" id="SSF51905">
    <property type="entry name" value="FAD/NAD(P)-binding domain"/>
    <property type="match status" value="1"/>
</dbReference>
<dbReference type="SUPFAM" id="SSF54373">
    <property type="entry name" value="FAD-linked reductases, C-terminal domain"/>
    <property type="match status" value="1"/>
</dbReference>
<dbReference type="InterPro" id="IPR006076">
    <property type="entry name" value="FAD-dep_OxRdtase"/>
</dbReference>